<dbReference type="InterPro" id="IPR006135">
    <property type="entry name" value="T3SS_substrate_exporter"/>
</dbReference>
<keyword evidence="4" id="KW-1185">Reference proteome</keyword>
<protein>
    <submittedName>
        <fullName evidence="3">Flagellar biosynthetic protein FlhB</fullName>
    </submittedName>
</protein>
<gene>
    <name evidence="3" type="ORF">GGQ83_002617</name>
</gene>
<dbReference type="PANTHER" id="PTHR30531:SF12">
    <property type="entry name" value="FLAGELLAR BIOSYNTHETIC PROTEIN FLHB"/>
    <property type="match status" value="1"/>
</dbReference>
<comment type="caution">
    <text evidence="3">The sequence shown here is derived from an EMBL/GenBank/DDBJ whole genome shotgun (WGS) entry which is preliminary data.</text>
</comment>
<dbReference type="EMBL" id="JACIDJ010000004">
    <property type="protein sequence ID" value="MBB3899169.1"/>
    <property type="molecule type" value="Genomic_DNA"/>
</dbReference>
<reference evidence="3 4" key="1">
    <citation type="submission" date="2020-08" db="EMBL/GenBank/DDBJ databases">
        <title>Genomic Encyclopedia of Type Strains, Phase IV (KMG-IV): sequencing the most valuable type-strain genomes for metagenomic binning, comparative biology and taxonomic classification.</title>
        <authorList>
            <person name="Goeker M."/>
        </authorList>
    </citation>
    <scope>NUCLEOTIDE SEQUENCE [LARGE SCALE GENOMIC DNA]</scope>
    <source>
        <strain evidence="3 4">DSM 19979</strain>
    </source>
</reference>
<dbReference type="GO" id="GO:0009306">
    <property type="term" value="P:protein secretion"/>
    <property type="evidence" value="ECO:0007669"/>
    <property type="project" value="InterPro"/>
</dbReference>
<dbReference type="PRINTS" id="PR00950">
    <property type="entry name" value="TYPE3IMSPROT"/>
</dbReference>
<dbReference type="AlphaFoldDB" id="A0A840AC80"/>
<accession>A0A840AC80</accession>
<proteinExistence type="inferred from homology"/>
<comment type="similarity">
    <text evidence="1">Belongs to the type III secretion exporter family.</text>
</comment>
<name>A0A840AC80_9PROT</name>
<dbReference type="RefSeq" id="WP_184384695.1">
    <property type="nucleotide sequence ID" value="NZ_JACIDJ010000004.1"/>
</dbReference>
<dbReference type="GO" id="GO:0005886">
    <property type="term" value="C:plasma membrane"/>
    <property type="evidence" value="ECO:0007669"/>
    <property type="project" value="TreeGrafter"/>
</dbReference>
<sequence length="349" mass="37241">MAEDEEGGGERTEEASARKLQKAAQDGQVALSREAVGFTTLLVASLGAAIMLPGRVAELAAAMAGGFARAHELDTGWAAREWGWLFFHLAWPVAVAAILGAVLATLLQTRAALNFKSMAPSLSKISPMKGFGRMFGKEGLMEFLRTLLKMLIVMAALWFVARDLPGLSTLIEAPPGALFGAAGQGVARLLAATLAAFALLALADILWVRHRHLEQLKMTKQEVKDEAKESEGDPAIRGRMRQLRQSKGRARMMAAVPKAAVIITNPTHYAVALAYEPGQSAAPKVVAKGVDAMAARIREVAKEAGVPIMADPPLARALHRLDLDAEIPAQHWDAVARIIALVMRRAGGA</sequence>
<dbReference type="Proteomes" id="UP000553193">
    <property type="component" value="Unassembled WGS sequence"/>
</dbReference>
<keyword evidence="3" id="KW-0966">Cell projection</keyword>
<evidence type="ECO:0000256" key="2">
    <source>
        <dbReference type="SAM" id="Phobius"/>
    </source>
</evidence>
<keyword evidence="2" id="KW-0812">Transmembrane</keyword>
<dbReference type="Gene3D" id="3.40.1690.10">
    <property type="entry name" value="secretion proteins EscU"/>
    <property type="match status" value="1"/>
</dbReference>
<organism evidence="3 4">
    <name type="scientific">Roseococcus suduntuyensis</name>
    <dbReference type="NCBI Taxonomy" id="455361"/>
    <lineage>
        <taxon>Bacteria</taxon>
        <taxon>Pseudomonadati</taxon>
        <taxon>Pseudomonadota</taxon>
        <taxon>Alphaproteobacteria</taxon>
        <taxon>Acetobacterales</taxon>
        <taxon>Roseomonadaceae</taxon>
        <taxon>Roseococcus</taxon>
    </lineage>
</organism>
<dbReference type="Pfam" id="PF01312">
    <property type="entry name" value="Bac_export_2"/>
    <property type="match status" value="1"/>
</dbReference>
<keyword evidence="2" id="KW-1133">Transmembrane helix</keyword>
<evidence type="ECO:0000313" key="3">
    <source>
        <dbReference type="EMBL" id="MBB3899169.1"/>
    </source>
</evidence>
<feature type="transmembrane region" description="Helical" evidence="2">
    <location>
        <begin position="143"/>
        <end position="161"/>
    </location>
</feature>
<keyword evidence="3" id="KW-0282">Flagellum</keyword>
<dbReference type="SUPFAM" id="SSF160544">
    <property type="entry name" value="EscU C-terminal domain-like"/>
    <property type="match status" value="1"/>
</dbReference>
<feature type="transmembrane region" description="Helical" evidence="2">
    <location>
        <begin position="35"/>
        <end position="54"/>
    </location>
</feature>
<keyword evidence="2" id="KW-0472">Membrane</keyword>
<evidence type="ECO:0000256" key="1">
    <source>
        <dbReference type="ARBA" id="ARBA00010690"/>
    </source>
</evidence>
<feature type="transmembrane region" description="Helical" evidence="2">
    <location>
        <begin position="181"/>
        <end position="208"/>
    </location>
</feature>
<dbReference type="PANTHER" id="PTHR30531">
    <property type="entry name" value="FLAGELLAR BIOSYNTHETIC PROTEIN FLHB"/>
    <property type="match status" value="1"/>
</dbReference>
<feature type="transmembrane region" description="Helical" evidence="2">
    <location>
        <begin position="82"/>
        <end position="107"/>
    </location>
</feature>
<dbReference type="InterPro" id="IPR029025">
    <property type="entry name" value="T3SS_substrate_exporter_C"/>
</dbReference>
<evidence type="ECO:0000313" key="4">
    <source>
        <dbReference type="Proteomes" id="UP000553193"/>
    </source>
</evidence>
<keyword evidence="3" id="KW-0969">Cilium</keyword>